<gene>
    <name evidence="2" type="ORF">C1SCF055_LOCUS6790</name>
</gene>
<dbReference type="EMBL" id="CAMXCT030000436">
    <property type="protein sequence ID" value="CAL4766099.1"/>
    <property type="molecule type" value="Genomic_DNA"/>
</dbReference>
<evidence type="ECO:0000313" key="2">
    <source>
        <dbReference type="EMBL" id="CAI3978787.1"/>
    </source>
</evidence>
<keyword evidence="4" id="KW-1185">Reference proteome</keyword>
<dbReference type="EMBL" id="CAMXCT020000436">
    <property type="protein sequence ID" value="CAL1132162.1"/>
    <property type="molecule type" value="Genomic_DNA"/>
</dbReference>
<reference evidence="3" key="2">
    <citation type="submission" date="2024-04" db="EMBL/GenBank/DDBJ databases">
        <authorList>
            <person name="Chen Y."/>
            <person name="Shah S."/>
            <person name="Dougan E. K."/>
            <person name="Thang M."/>
            <person name="Chan C."/>
        </authorList>
    </citation>
    <scope>NUCLEOTIDE SEQUENCE [LARGE SCALE GENOMIC DNA]</scope>
</reference>
<feature type="compositionally biased region" description="Basic and acidic residues" evidence="1">
    <location>
        <begin position="300"/>
        <end position="318"/>
    </location>
</feature>
<feature type="region of interest" description="Disordered" evidence="1">
    <location>
        <begin position="299"/>
        <end position="321"/>
    </location>
</feature>
<dbReference type="Proteomes" id="UP001152797">
    <property type="component" value="Unassembled WGS sequence"/>
</dbReference>
<comment type="caution">
    <text evidence="2">The sequence shown here is derived from an EMBL/GenBank/DDBJ whole genome shotgun (WGS) entry which is preliminary data.</text>
</comment>
<feature type="non-terminal residue" evidence="2">
    <location>
        <position position="1"/>
    </location>
</feature>
<evidence type="ECO:0000256" key="1">
    <source>
        <dbReference type="SAM" id="MobiDB-lite"/>
    </source>
</evidence>
<protein>
    <submittedName>
        <fullName evidence="2">Uncharacterized protein</fullName>
    </submittedName>
</protein>
<evidence type="ECO:0000313" key="3">
    <source>
        <dbReference type="EMBL" id="CAL1132162.1"/>
    </source>
</evidence>
<feature type="region of interest" description="Disordered" evidence="1">
    <location>
        <begin position="768"/>
        <end position="798"/>
    </location>
</feature>
<sequence length="798" mass="88224">GDWNRFAPPVRRSYGIWVDEWSDQPKNRQIEFSCHSSFQSWGSCTAGATQDRGQFDVYGDDYFANRQYMPLGAVHTSATNCILPTCFVQSIHATSSTFVQCGTDINLYTHGPSPAVPATSVFVFDLVLALHVEMIPVSASAFMQNQFNLKKVINLWINHSNDTWTAQVKYALEDPNRTKAANEIAEEDRPRTIKTVNSQLHQLTAEQEIKQIAPDIPDNRCALMVQILAGAGLLNKVGFSIARRMVLPNTDKYALVIPMPEVSAKGVVTTSEKYAIIRSEHTTVSSIAITWDSLPYPLPSERKTSEKPPSKEEPHPPEELPDFQEGIPFTCGAFFNLSFDGLLQRSRFSVVSWQALTALDHQHQLAIDLCLLLHDKIYQDLDLWEQQSGPYKICTPEASTPPRPGQASSSVKPVLPVKPRPSSAHSWAQRPLNITELFRCKRSMPPSAGGKAKLLLEHLHFVRLGPCYVLAKKKKNYTAGRPIISFVVGCPNHFVVGDVYALLKLLKEAPRYDDRRIFNQDLAGFFMSIEPDRLLGSRLISSDLPHMNVNGNEVFSLYPGKTNKPDLAPYEILLDEGLYGKPIILEHAGSSDMIHTRSDLLPALTATDQEGLFNGKMMALNSFLFADFTQPYIMLVAPIRVSLPTRCCPFFAHGYSRGQSPKIVAKTQTSSEGEGCEGIGGSIAGNWEVGTLGCLAGLTGTHGLAEEDFWLMDTDARGTARGCRRKHVKREPYSPASLLKTCHNGTLADMAPQATMKSLAASDVPKGNLADVGPKRPCQFETPRDTGKQLEAAPWRIA</sequence>
<dbReference type="AlphaFoldDB" id="A0A9P1FLU5"/>
<proteinExistence type="predicted"/>
<dbReference type="EMBL" id="CAMXCT010000436">
    <property type="protein sequence ID" value="CAI3978787.1"/>
    <property type="molecule type" value="Genomic_DNA"/>
</dbReference>
<reference evidence="2" key="1">
    <citation type="submission" date="2022-10" db="EMBL/GenBank/DDBJ databases">
        <authorList>
            <person name="Chen Y."/>
            <person name="Dougan E. K."/>
            <person name="Chan C."/>
            <person name="Rhodes N."/>
            <person name="Thang M."/>
        </authorList>
    </citation>
    <scope>NUCLEOTIDE SEQUENCE</scope>
</reference>
<evidence type="ECO:0000313" key="4">
    <source>
        <dbReference type="Proteomes" id="UP001152797"/>
    </source>
</evidence>
<organism evidence="2">
    <name type="scientific">Cladocopium goreaui</name>
    <dbReference type="NCBI Taxonomy" id="2562237"/>
    <lineage>
        <taxon>Eukaryota</taxon>
        <taxon>Sar</taxon>
        <taxon>Alveolata</taxon>
        <taxon>Dinophyceae</taxon>
        <taxon>Suessiales</taxon>
        <taxon>Symbiodiniaceae</taxon>
        <taxon>Cladocopium</taxon>
    </lineage>
</organism>
<name>A0A9P1FLU5_9DINO</name>
<accession>A0A9P1FLU5</accession>